<dbReference type="GO" id="GO:0006355">
    <property type="term" value="P:regulation of DNA-templated transcription"/>
    <property type="evidence" value="ECO:0007669"/>
    <property type="project" value="InterPro"/>
</dbReference>
<organism evidence="10 11">
    <name type="scientific">Kwoniella newhampshirensis</name>
    <dbReference type="NCBI Taxonomy" id="1651941"/>
    <lineage>
        <taxon>Eukaryota</taxon>
        <taxon>Fungi</taxon>
        <taxon>Dikarya</taxon>
        <taxon>Basidiomycota</taxon>
        <taxon>Agaricomycotina</taxon>
        <taxon>Tremellomycetes</taxon>
        <taxon>Tremellales</taxon>
        <taxon>Cryptococcaceae</taxon>
        <taxon>Kwoniella</taxon>
    </lineage>
</organism>
<evidence type="ECO:0000256" key="7">
    <source>
        <dbReference type="ARBA" id="ARBA00023242"/>
    </source>
</evidence>
<comment type="subunit">
    <text evidence="8">Component of the Mediator complex.</text>
</comment>
<proteinExistence type="inferred from homology"/>
<protein>
    <recommendedName>
        <fullName evidence="3 8">Mediator of RNA polymerase II transcription subunit 31</fullName>
    </recommendedName>
</protein>
<feature type="region of interest" description="Disordered" evidence="9">
    <location>
        <begin position="1"/>
        <end position="21"/>
    </location>
</feature>
<dbReference type="EMBL" id="JBCAWK010000005">
    <property type="protein sequence ID" value="KAK8858900.1"/>
    <property type="molecule type" value="Genomic_DNA"/>
</dbReference>
<dbReference type="AlphaFoldDB" id="A0AAW0Z0B9"/>
<dbReference type="KEGG" id="kne:92180389"/>
<dbReference type="Pfam" id="PF05669">
    <property type="entry name" value="Med31"/>
    <property type="match status" value="1"/>
</dbReference>
<name>A0AAW0Z0B9_9TREE</name>
<evidence type="ECO:0000256" key="8">
    <source>
        <dbReference type="RuleBase" id="RU364129"/>
    </source>
</evidence>
<evidence type="ECO:0000313" key="10">
    <source>
        <dbReference type="EMBL" id="KAK8858900.1"/>
    </source>
</evidence>
<evidence type="ECO:0000313" key="11">
    <source>
        <dbReference type="Proteomes" id="UP001388673"/>
    </source>
</evidence>
<dbReference type="Proteomes" id="UP001388673">
    <property type="component" value="Unassembled WGS sequence"/>
</dbReference>
<dbReference type="GO" id="GO:0003712">
    <property type="term" value="F:transcription coregulator activity"/>
    <property type="evidence" value="ECO:0007669"/>
    <property type="project" value="InterPro"/>
</dbReference>
<comment type="similarity">
    <text evidence="2 8">Belongs to the Mediator complex subunit 31 family.</text>
</comment>
<dbReference type="GeneID" id="92180389"/>
<dbReference type="InterPro" id="IPR008831">
    <property type="entry name" value="Mediator_Med31"/>
</dbReference>
<comment type="function">
    <text evidence="8">Component of the Mediator complex, a coactivator involved in the regulated transcription of nearly all RNA polymerase II-dependent genes. Mediator functions as a bridge to convey information from gene-specific regulatory proteins to the basal RNA polymerase II transcription machinery. Mediator is recruited to promoters by direct interactions with regulatory proteins and serves as a scaffold for the assembly of a functional preinitiation complex with RNA polymerase II and the general transcription factors.</text>
</comment>
<evidence type="ECO:0000256" key="3">
    <source>
        <dbReference type="ARBA" id="ARBA00019660"/>
    </source>
</evidence>
<comment type="caution">
    <text evidence="10">The sequence shown here is derived from an EMBL/GenBank/DDBJ whole genome shotgun (WGS) entry which is preliminary data.</text>
</comment>
<keyword evidence="11" id="KW-1185">Reference proteome</keyword>
<feature type="compositionally biased region" description="Polar residues" evidence="9">
    <location>
        <begin position="185"/>
        <end position="196"/>
    </location>
</feature>
<keyword evidence="6 8" id="KW-0804">Transcription</keyword>
<sequence>MQQFPTILPPPPLPDGSEAPARSAEKHANLVRFQSELEFVQCLAHPQYLHELSIQGYLSKPPFLTYLEYLEYWRSPEYVKFITYPTCLVYLTLLQTELFKSRLNDMGFINELIRVGTRHHETWRVEKPPSPEAPTEEDPSQTIDHGADDDERDDNDANEKKNGEGDGAPRGRRKGGGQGHAKGRSSLSSVTGIPPV</sequence>
<dbReference type="GO" id="GO:0016592">
    <property type="term" value="C:mediator complex"/>
    <property type="evidence" value="ECO:0007669"/>
    <property type="project" value="InterPro"/>
</dbReference>
<evidence type="ECO:0000256" key="6">
    <source>
        <dbReference type="ARBA" id="ARBA00023163"/>
    </source>
</evidence>
<evidence type="ECO:0000256" key="9">
    <source>
        <dbReference type="SAM" id="MobiDB-lite"/>
    </source>
</evidence>
<keyword evidence="4 8" id="KW-0805">Transcription regulation</keyword>
<dbReference type="Gene3D" id="1.10.10.1340">
    <property type="entry name" value="Mediator of RNA polymerase II, submodule Med31 (Soh1)"/>
    <property type="match status" value="1"/>
</dbReference>
<feature type="region of interest" description="Disordered" evidence="9">
    <location>
        <begin position="122"/>
        <end position="196"/>
    </location>
</feature>
<accession>A0AAW0Z0B9</accession>
<keyword evidence="5 8" id="KW-0010">Activator</keyword>
<dbReference type="RefSeq" id="XP_066803741.1">
    <property type="nucleotide sequence ID" value="XM_066946240.1"/>
</dbReference>
<evidence type="ECO:0000256" key="1">
    <source>
        <dbReference type="ARBA" id="ARBA00004123"/>
    </source>
</evidence>
<reference evidence="10 11" key="1">
    <citation type="journal article" date="2024" name="bioRxiv">
        <title>Comparative genomics of Cryptococcus and Kwoniella reveals pathogenesis evolution and contrasting karyotype dynamics via intercentromeric recombination or chromosome fusion.</title>
        <authorList>
            <person name="Coelho M.A."/>
            <person name="David-Palma M."/>
            <person name="Shea T."/>
            <person name="Bowers K."/>
            <person name="McGinley-Smith S."/>
            <person name="Mohammad A.W."/>
            <person name="Gnirke A."/>
            <person name="Yurkov A.M."/>
            <person name="Nowrousian M."/>
            <person name="Sun S."/>
            <person name="Cuomo C.A."/>
            <person name="Heitman J."/>
        </authorList>
    </citation>
    <scope>NUCLEOTIDE SEQUENCE [LARGE SCALE GENOMIC DNA]</scope>
    <source>
        <strain evidence="10 11">CBS 13917</strain>
    </source>
</reference>
<keyword evidence="7 8" id="KW-0539">Nucleus</keyword>
<dbReference type="InterPro" id="IPR038089">
    <property type="entry name" value="Med31_sf"/>
</dbReference>
<comment type="subcellular location">
    <subcellularLocation>
        <location evidence="1 8">Nucleus</location>
    </subcellularLocation>
</comment>
<evidence type="ECO:0000256" key="2">
    <source>
        <dbReference type="ARBA" id="ARBA00006378"/>
    </source>
</evidence>
<gene>
    <name evidence="10" type="ORF">IAR55_003131</name>
</gene>
<dbReference type="PANTHER" id="PTHR13186">
    <property type="entry name" value="MEDIATOR OF RNA POLYMERASE II TRANSCRIPTION SUBUNIT 31"/>
    <property type="match status" value="1"/>
</dbReference>
<feature type="compositionally biased region" description="Basic and acidic residues" evidence="9">
    <location>
        <begin position="155"/>
        <end position="169"/>
    </location>
</feature>
<evidence type="ECO:0000256" key="5">
    <source>
        <dbReference type="ARBA" id="ARBA00023159"/>
    </source>
</evidence>
<evidence type="ECO:0000256" key="4">
    <source>
        <dbReference type="ARBA" id="ARBA00023015"/>
    </source>
</evidence>